<sequence>MFSYPSLCPCCFVPSLGGGLVRLPHACFCILDCLPRALLEAHTNRFQPNSTCSLCCQSHSGGRCRDGPSPSRNHSDFAHHDQNVTQYGDVLVLTLRANQIRLVRTILGQDRPHAGRAVVRMNLVARILPVTVQLRAKILEDVLHVSYIFQPLELPVPTLFRIHGSLAKSSPIHIKHYAILKPTNGLGLRSVKLVHFPADKSWNIAMTTPA</sequence>
<name>A0A1X2ZNF4_BIFAD</name>
<dbReference type="EMBL" id="LNKH01000010">
    <property type="protein sequence ID" value="OSG95904.1"/>
    <property type="molecule type" value="Genomic_DNA"/>
</dbReference>
<protein>
    <submittedName>
        <fullName evidence="1">Uncharacterized protein</fullName>
    </submittedName>
</protein>
<proteinExistence type="predicted"/>
<accession>A0A1X2ZNF4</accession>
<gene>
    <name evidence="1" type="ORF">AL0462_1502</name>
</gene>
<reference evidence="1 2" key="1">
    <citation type="journal article" date="2016" name="Sci. Rep.">
        <title>Evaluation of genetic diversity among strains of the human gut commensal Bifidobacterium adolescentis.</title>
        <authorList>
            <person name="Duranti S."/>
            <person name="Milani C."/>
            <person name="Lugli G.A."/>
            <person name="Mancabelli L."/>
            <person name="Turroni F."/>
            <person name="Ferrario C."/>
            <person name="Mangifesta M."/>
            <person name="Viappiani A."/>
            <person name="Sanchez B."/>
            <person name="Margolles A."/>
            <person name="van Sinderen D."/>
            <person name="Ventura M."/>
        </authorList>
    </citation>
    <scope>NUCLEOTIDE SEQUENCE [LARGE SCALE GENOMIC DNA]</scope>
    <source>
        <strain evidence="1 2">AL46-2</strain>
    </source>
</reference>
<dbReference type="Proteomes" id="UP000193905">
    <property type="component" value="Unassembled WGS sequence"/>
</dbReference>
<evidence type="ECO:0000313" key="2">
    <source>
        <dbReference type="Proteomes" id="UP000193905"/>
    </source>
</evidence>
<evidence type="ECO:0000313" key="1">
    <source>
        <dbReference type="EMBL" id="OSG95904.1"/>
    </source>
</evidence>
<dbReference type="AlphaFoldDB" id="A0A1X2ZNF4"/>
<comment type="caution">
    <text evidence="1">The sequence shown here is derived from an EMBL/GenBank/DDBJ whole genome shotgun (WGS) entry which is preliminary data.</text>
</comment>
<organism evidence="1 2">
    <name type="scientific">Bifidobacterium adolescentis</name>
    <dbReference type="NCBI Taxonomy" id="1680"/>
    <lineage>
        <taxon>Bacteria</taxon>
        <taxon>Bacillati</taxon>
        <taxon>Actinomycetota</taxon>
        <taxon>Actinomycetes</taxon>
        <taxon>Bifidobacteriales</taxon>
        <taxon>Bifidobacteriaceae</taxon>
        <taxon>Bifidobacterium</taxon>
    </lineage>
</organism>